<dbReference type="PANTHER" id="PTHR31286">
    <property type="entry name" value="GLYCINE-RICH CELL WALL STRUCTURAL PROTEIN 1.8-LIKE"/>
    <property type="match status" value="1"/>
</dbReference>
<name>A0ABR2STP3_9ROSI</name>
<organism evidence="2 3">
    <name type="scientific">Hibiscus sabdariffa</name>
    <name type="common">roselle</name>
    <dbReference type="NCBI Taxonomy" id="183260"/>
    <lineage>
        <taxon>Eukaryota</taxon>
        <taxon>Viridiplantae</taxon>
        <taxon>Streptophyta</taxon>
        <taxon>Embryophyta</taxon>
        <taxon>Tracheophyta</taxon>
        <taxon>Spermatophyta</taxon>
        <taxon>Magnoliopsida</taxon>
        <taxon>eudicotyledons</taxon>
        <taxon>Gunneridae</taxon>
        <taxon>Pentapetalae</taxon>
        <taxon>rosids</taxon>
        <taxon>malvids</taxon>
        <taxon>Malvales</taxon>
        <taxon>Malvaceae</taxon>
        <taxon>Malvoideae</taxon>
        <taxon>Hibiscus</taxon>
    </lineage>
</organism>
<reference evidence="2 3" key="1">
    <citation type="journal article" date="2024" name="G3 (Bethesda)">
        <title>Genome assembly of Hibiscus sabdariffa L. provides insights into metabolisms of medicinal natural products.</title>
        <authorList>
            <person name="Kim T."/>
        </authorList>
    </citation>
    <scope>NUCLEOTIDE SEQUENCE [LARGE SCALE GENOMIC DNA]</scope>
    <source>
        <strain evidence="2">TK-2024</strain>
        <tissue evidence="2">Old leaves</tissue>
    </source>
</reference>
<protein>
    <recommendedName>
        <fullName evidence="4">DUF4283 domain-containing protein</fullName>
    </recommendedName>
</protein>
<keyword evidence="3" id="KW-1185">Reference proteome</keyword>
<dbReference type="EMBL" id="JBBPBN010000012">
    <property type="protein sequence ID" value="KAK9028282.1"/>
    <property type="molecule type" value="Genomic_DNA"/>
</dbReference>
<evidence type="ECO:0008006" key="4">
    <source>
        <dbReference type="Google" id="ProtNLM"/>
    </source>
</evidence>
<dbReference type="PANTHER" id="PTHR31286:SF165">
    <property type="entry name" value="DUF4283 DOMAIN-CONTAINING PROTEIN"/>
    <property type="match status" value="1"/>
</dbReference>
<evidence type="ECO:0000313" key="2">
    <source>
        <dbReference type="EMBL" id="KAK9028282.1"/>
    </source>
</evidence>
<gene>
    <name evidence="2" type="ORF">V6N11_068089</name>
</gene>
<proteinExistence type="predicted"/>
<evidence type="ECO:0000313" key="3">
    <source>
        <dbReference type="Proteomes" id="UP001396334"/>
    </source>
</evidence>
<evidence type="ECO:0000256" key="1">
    <source>
        <dbReference type="SAM" id="MobiDB-lite"/>
    </source>
</evidence>
<sequence>MEADTCAGGMRIRDVLSTKDNSKVQHVEKVVQILGEVGGSSIAKPEWKLIDQSLSFYLPVENNGSVLVQPPPDVLLNGAKQWLNALIRNFLERVRDWVLESGPWHIQQKAIVLRKWSPGMLSEVISMDTAPVWLKLWHMSLELYSQQGLGCIASALGKPFYTDKATTLKHHLEFAKGNTIDIFVELVWSPPHCSHCCIFGHGEENCKKVDFVVKVAESVANEVVEFVDNVPGFVASVEESGNNGTRVVDPLDIIESDSVGNEAAIGVNGIVAPFPSVVGDVRPAKLGMIVDSGTTSDLQGSRHVSSDGPEVSSRNRFGCLSPENEDEGVSVVSPSKVRVATEGFN</sequence>
<dbReference type="Proteomes" id="UP001396334">
    <property type="component" value="Unassembled WGS sequence"/>
</dbReference>
<feature type="region of interest" description="Disordered" evidence="1">
    <location>
        <begin position="295"/>
        <end position="314"/>
    </location>
</feature>
<accession>A0ABR2STP3</accession>
<comment type="caution">
    <text evidence="2">The sequence shown here is derived from an EMBL/GenBank/DDBJ whole genome shotgun (WGS) entry which is preliminary data.</text>
</comment>
<dbReference type="InterPro" id="IPR040256">
    <property type="entry name" value="At4g02000-like"/>
</dbReference>